<dbReference type="EMBL" id="VSSQ01026910">
    <property type="protein sequence ID" value="MPM75859.1"/>
    <property type="molecule type" value="Genomic_DNA"/>
</dbReference>
<evidence type="ECO:0000313" key="2">
    <source>
        <dbReference type="EMBL" id="MPM75859.1"/>
    </source>
</evidence>
<feature type="transmembrane region" description="Helical" evidence="1">
    <location>
        <begin position="44"/>
        <end position="63"/>
    </location>
</feature>
<keyword evidence="1" id="KW-1133">Transmembrane helix</keyword>
<feature type="transmembrane region" description="Helical" evidence="1">
    <location>
        <begin position="75"/>
        <end position="98"/>
    </location>
</feature>
<keyword evidence="1" id="KW-0812">Transmembrane</keyword>
<sequence>MLISFLRILFFSLLTVYTLKIIKRKFSNKYFSIGQIIQPESTDLCISGLFLTFSPPFFYSFLICNIVKSRKFEEVLIYSIITFLLLIWPSVIYPMEVLSSDIYAKRKTLYFLYFMLGLIYIFISVAAYNFYLLIWNTRLAENLQLFGFLNFYNGLNPLYQNVLANIIAAPLISVEIYIYTRIAKKLTNNT</sequence>
<comment type="caution">
    <text evidence="2">The sequence shown here is derived from an EMBL/GenBank/DDBJ whole genome shotgun (WGS) entry which is preliminary data.</text>
</comment>
<protein>
    <submittedName>
        <fullName evidence="2">Uncharacterized protein</fullName>
    </submittedName>
</protein>
<feature type="transmembrane region" description="Helical" evidence="1">
    <location>
        <begin position="110"/>
        <end position="134"/>
    </location>
</feature>
<evidence type="ECO:0000256" key="1">
    <source>
        <dbReference type="SAM" id="Phobius"/>
    </source>
</evidence>
<accession>A0A645CFT8</accession>
<keyword evidence="1" id="KW-0472">Membrane</keyword>
<name>A0A645CFT8_9ZZZZ</name>
<feature type="transmembrane region" description="Helical" evidence="1">
    <location>
        <begin position="158"/>
        <end position="179"/>
    </location>
</feature>
<feature type="transmembrane region" description="Helical" evidence="1">
    <location>
        <begin position="6"/>
        <end position="23"/>
    </location>
</feature>
<organism evidence="2">
    <name type="scientific">bioreactor metagenome</name>
    <dbReference type="NCBI Taxonomy" id="1076179"/>
    <lineage>
        <taxon>unclassified sequences</taxon>
        <taxon>metagenomes</taxon>
        <taxon>ecological metagenomes</taxon>
    </lineage>
</organism>
<reference evidence="2" key="1">
    <citation type="submission" date="2019-08" db="EMBL/GenBank/DDBJ databases">
        <authorList>
            <person name="Kucharzyk K."/>
            <person name="Murdoch R.W."/>
            <person name="Higgins S."/>
            <person name="Loffler F."/>
        </authorList>
    </citation>
    <scope>NUCLEOTIDE SEQUENCE</scope>
</reference>
<dbReference type="AlphaFoldDB" id="A0A645CFT8"/>
<proteinExistence type="predicted"/>
<gene>
    <name evidence="2" type="ORF">SDC9_122853</name>
</gene>